<dbReference type="GO" id="GO:0003700">
    <property type="term" value="F:DNA-binding transcription factor activity"/>
    <property type="evidence" value="ECO:0007669"/>
    <property type="project" value="TreeGrafter"/>
</dbReference>
<feature type="region of interest" description="Disordered" evidence="5">
    <location>
        <begin position="1"/>
        <end position="24"/>
    </location>
</feature>
<dbReference type="STRING" id="225324.SAMN02745126_06302"/>
<dbReference type="PRINTS" id="PR00455">
    <property type="entry name" value="HTHTETR"/>
</dbReference>
<evidence type="ECO:0000313" key="8">
    <source>
        <dbReference type="Proteomes" id="UP000190092"/>
    </source>
</evidence>
<protein>
    <submittedName>
        <fullName evidence="7">Transcriptional regulator, TetR family</fullName>
    </submittedName>
</protein>
<reference evidence="8" key="1">
    <citation type="submission" date="2017-02" db="EMBL/GenBank/DDBJ databases">
        <authorList>
            <person name="Varghese N."/>
            <person name="Submissions S."/>
        </authorList>
    </citation>
    <scope>NUCLEOTIDE SEQUENCE [LARGE SCALE GENOMIC DNA]</scope>
    <source>
        <strain evidence="8">ATCC 27094</strain>
    </source>
</reference>
<dbReference type="PANTHER" id="PTHR30055:SF234">
    <property type="entry name" value="HTH-TYPE TRANSCRIPTIONAL REGULATOR BETI"/>
    <property type="match status" value="1"/>
</dbReference>
<organism evidence="7 8">
    <name type="scientific">Enhydrobacter aerosaccus</name>
    <dbReference type="NCBI Taxonomy" id="225324"/>
    <lineage>
        <taxon>Bacteria</taxon>
        <taxon>Pseudomonadati</taxon>
        <taxon>Pseudomonadota</taxon>
        <taxon>Alphaproteobacteria</taxon>
        <taxon>Hyphomicrobiales</taxon>
        <taxon>Enhydrobacter</taxon>
    </lineage>
</organism>
<gene>
    <name evidence="7" type="ORF">SAMN02745126_06302</name>
</gene>
<feature type="domain" description="HTH tetR-type" evidence="6">
    <location>
        <begin position="25"/>
        <end position="85"/>
    </location>
</feature>
<evidence type="ECO:0000313" key="7">
    <source>
        <dbReference type="EMBL" id="SKA40022.1"/>
    </source>
</evidence>
<dbReference type="InterPro" id="IPR009057">
    <property type="entry name" value="Homeodomain-like_sf"/>
</dbReference>
<evidence type="ECO:0000259" key="6">
    <source>
        <dbReference type="PROSITE" id="PS50977"/>
    </source>
</evidence>
<accession>A0A1T4THT3</accession>
<evidence type="ECO:0000256" key="2">
    <source>
        <dbReference type="ARBA" id="ARBA00023125"/>
    </source>
</evidence>
<keyword evidence="3" id="KW-0804">Transcription</keyword>
<dbReference type="SUPFAM" id="SSF46689">
    <property type="entry name" value="Homeodomain-like"/>
    <property type="match status" value="1"/>
</dbReference>
<dbReference type="EMBL" id="FUWJ01000018">
    <property type="protein sequence ID" value="SKA40022.1"/>
    <property type="molecule type" value="Genomic_DNA"/>
</dbReference>
<evidence type="ECO:0000256" key="3">
    <source>
        <dbReference type="ARBA" id="ARBA00023163"/>
    </source>
</evidence>
<feature type="compositionally biased region" description="Basic residues" evidence="5">
    <location>
        <begin position="1"/>
        <end position="20"/>
    </location>
</feature>
<dbReference type="PANTHER" id="PTHR30055">
    <property type="entry name" value="HTH-TYPE TRANSCRIPTIONAL REGULATOR RUTR"/>
    <property type="match status" value="1"/>
</dbReference>
<keyword evidence="8" id="KW-1185">Reference proteome</keyword>
<dbReference type="Gene3D" id="1.10.357.10">
    <property type="entry name" value="Tetracycline Repressor, domain 2"/>
    <property type="match status" value="1"/>
</dbReference>
<name>A0A1T4THT3_9HYPH</name>
<dbReference type="RefSeq" id="WP_170921245.1">
    <property type="nucleotide sequence ID" value="NZ_FUWJ01000018.1"/>
</dbReference>
<dbReference type="Pfam" id="PF00440">
    <property type="entry name" value="TetR_N"/>
    <property type="match status" value="1"/>
</dbReference>
<dbReference type="PROSITE" id="PS50977">
    <property type="entry name" value="HTH_TETR_2"/>
    <property type="match status" value="1"/>
</dbReference>
<dbReference type="GO" id="GO:0000976">
    <property type="term" value="F:transcription cis-regulatory region binding"/>
    <property type="evidence" value="ECO:0007669"/>
    <property type="project" value="TreeGrafter"/>
</dbReference>
<sequence length="218" mass="23477">MAAAKSQRRKKPKIQRRAPQQRRAQATYDAALEAAARIVRRDGLAGLNTNRIAERAGISVGTLYGYFPDKTAILVALARRLLAEDQIAMTAALASDPGDRVRLIVRTLVARHRTDRELRRAVMSVHLGQGHGDEHSEGVEQFIASLGSKHGLSQIGALRLFVATRAALGVARALVEEHKAAQFSDAEIEDEIVALVEAYLSRAAGPSPASRGAARTSS</sequence>
<keyword evidence="1" id="KW-0805">Transcription regulation</keyword>
<dbReference type="InterPro" id="IPR001647">
    <property type="entry name" value="HTH_TetR"/>
</dbReference>
<dbReference type="AlphaFoldDB" id="A0A1T4THT3"/>
<evidence type="ECO:0000256" key="5">
    <source>
        <dbReference type="SAM" id="MobiDB-lite"/>
    </source>
</evidence>
<dbReference type="InterPro" id="IPR050109">
    <property type="entry name" value="HTH-type_TetR-like_transc_reg"/>
</dbReference>
<proteinExistence type="predicted"/>
<evidence type="ECO:0000256" key="1">
    <source>
        <dbReference type="ARBA" id="ARBA00023015"/>
    </source>
</evidence>
<keyword evidence="2 4" id="KW-0238">DNA-binding</keyword>
<feature type="DNA-binding region" description="H-T-H motif" evidence="4">
    <location>
        <begin position="48"/>
        <end position="67"/>
    </location>
</feature>
<dbReference type="Proteomes" id="UP000190092">
    <property type="component" value="Unassembled WGS sequence"/>
</dbReference>
<evidence type="ECO:0000256" key="4">
    <source>
        <dbReference type="PROSITE-ProRule" id="PRU00335"/>
    </source>
</evidence>